<name>A0A4P6JNU8_KTERU</name>
<dbReference type="InterPro" id="IPR027417">
    <property type="entry name" value="P-loop_NTPase"/>
</dbReference>
<evidence type="ECO:0000256" key="1">
    <source>
        <dbReference type="ARBA" id="ARBA00022741"/>
    </source>
</evidence>
<dbReference type="SUPFAM" id="SSF46894">
    <property type="entry name" value="C-terminal effector domain of the bipartite response regulators"/>
    <property type="match status" value="1"/>
</dbReference>
<dbReference type="GO" id="GO:0005737">
    <property type="term" value="C:cytoplasm"/>
    <property type="evidence" value="ECO:0007669"/>
    <property type="project" value="TreeGrafter"/>
</dbReference>
<dbReference type="InterPro" id="IPR041664">
    <property type="entry name" value="AAA_16"/>
</dbReference>
<dbReference type="InterPro" id="IPR036388">
    <property type="entry name" value="WH-like_DNA-bd_sf"/>
</dbReference>
<dbReference type="KEGG" id="kbs:EPA93_13555"/>
<dbReference type="SMART" id="SM00421">
    <property type="entry name" value="HTH_LUXR"/>
    <property type="match status" value="1"/>
</dbReference>
<accession>A0A4P6JNU8</accession>
<dbReference type="Gene3D" id="3.40.50.300">
    <property type="entry name" value="P-loop containing nucleotide triphosphate hydrolases"/>
    <property type="match status" value="1"/>
</dbReference>
<feature type="domain" description="HTH luxR-type" evidence="4">
    <location>
        <begin position="920"/>
        <end position="985"/>
    </location>
</feature>
<dbReference type="EMBL" id="CP035758">
    <property type="protein sequence ID" value="QBD76974.1"/>
    <property type="molecule type" value="Genomic_DNA"/>
</dbReference>
<evidence type="ECO:0000313" key="6">
    <source>
        <dbReference type="Proteomes" id="UP000290365"/>
    </source>
</evidence>
<dbReference type="GO" id="GO:0006355">
    <property type="term" value="P:regulation of DNA-templated transcription"/>
    <property type="evidence" value="ECO:0007669"/>
    <property type="project" value="InterPro"/>
</dbReference>
<dbReference type="OrthoDB" id="134626at2"/>
<dbReference type="PANTHER" id="PTHR16305">
    <property type="entry name" value="TESTICULAR SOLUBLE ADENYLYL CYCLASE"/>
    <property type="match status" value="1"/>
</dbReference>
<gene>
    <name evidence="5" type="ORF">EPA93_13555</name>
</gene>
<dbReference type="InterPro" id="IPR016032">
    <property type="entry name" value="Sig_transdc_resp-reg_C-effctor"/>
</dbReference>
<dbReference type="Proteomes" id="UP000290365">
    <property type="component" value="Chromosome"/>
</dbReference>
<evidence type="ECO:0000256" key="2">
    <source>
        <dbReference type="ARBA" id="ARBA00022840"/>
    </source>
</evidence>
<evidence type="ECO:0000313" key="5">
    <source>
        <dbReference type="EMBL" id="QBD76974.1"/>
    </source>
</evidence>
<keyword evidence="1" id="KW-0547">Nucleotide-binding</keyword>
<dbReference type="Pfam" id="PF00196">
    <property type="entry name" value="GerE"/>
    <property type="match status" value="1"/>
</dbReference>
<dbReference type="CDD" id="cd06170">
    <property type="entry name" value="LuxR_C_like"/>
    <property type="match status" value="1"/>
</dbReference>
<keyword evidence="2" id="KW-0067">ATP-binding</keyword>
<dbReference type="PROSITE" id="PS50043">
    <property type="entry name" value="HTH_LUXR_2"/>
    <property type="match status" value="1"/>
</dbReference>
<dbReference type="InterPro" id="IPR000792">
    <property type="entry name" value="Tscrpt_reg_LuxR_C"/>
</dbReference>
<dbReference type="InterPro" id="IPR011990">
    <property type="entry name" value="TPR-like_helical_dom_sf"/>
</dbReference>
<dbReference type="GO" id="GO:0005524">
    <property type="term" value="F:ATP binding"/>
    <property type="evidence" value="ECO:0007669"/>
    <property type="project" value="UniProtKB-KW"/>
</dbReference>
<organism evidence="5 6">
    <name type="scientific">Ktedonosporobacter rubrisoli</name>
    <dbReference type="NCBI Taxonomy" id="2509675"/>
    <lineage>
        <taxon>Bacteria</taxon>
        <taxon>Bacillati</taxon>
        <taxon>Chloroflexota</taxon>
        <taxon>Ktedonobacteria</taxon>
        <taxon>Ktedonobacterales</taxon>
        <taxon>Ktedonosporobacteraceae</taxon>
        <taxon>Ktedonosporobacter</taxon>
    </lineage>
</organism>
<sequence>MQLHNSIPLPYTIIARTQELALFRDCLKEATLGAGSLLLLSGELGVGKTVLARLMLQEARREQVPNLLGRSSELLANVPYGLWRSAFAGSGSPTSQLSFLLSLQESDTATTLFTHLQQLEAWLREVTTNGPLVILLEDIHEADVASLDLLHLLAQSIASLPVVLLLTYRTEAITRLPQVARLLALLAREARAKRVPVQPFVRDEVASWLRARYDLPSSELRILLNYLQEYAAGNALFLEELLHMMEKRGQLQQEEGRWKLRGLPEAKVPPLLQQLIAERVSRFSPQEQHLLQLAAVIGQMVPLELWQEVGEVSMETLWQVSEQGQARYLLDLLPEGRAVQFHHPLMWQVVLDTLSPPRRRNWHQRIAEYLLAQSPPPEEAIAAHLHEARDPRAVPWLRKVAEHAIKLGAALTAADLYEQLLHEAYASQLGTRERARLLISICWMRRWAYPESCLKLVNEGLKLARESEAKELVMHALACRALLHYILNEGSASMADARAVFACWQALSPEEQADNAAVLSIPPARCAAFDLLGLVMYLFAHYGYYQEVISLVEPLVRDLPAVEYCDIPESLRSLGFAMLFAAQALTYSALGRVEEATYAYSQSSRIYKALGFSINEGQNAQHELVWLTLPYLADRVERRVELAALARRRLHQPNGFFAGEHGISADLALWYSEGRWKEAYQLAEFLLSYTSAAVFGKGIVTGIFGLLTFLQGDYQRTWSLVHMVLPQGHASKPGQHHFFEVQAMQRLTIQLLNRENQPERARLWLEAYDRWLGWAGSVAGRAEGQLLWANYYQLHQERDRAYDCAQKSLQLASEVRQPLNQLAAQRFLAMLLREEQNLSPAHQHLEQAWGLAQACAMPYERALTLIERAELELAELQIEQAKTDLQEAEVICSELGALPALARCQDLAARLTKKQASSPRRPAQPSLTVREMEVVRLVAEGWSNQQIARQLYLSPGTVKRHLYNISQKLEARSRTQVVTISRQYGLLT</sequence>
<dbReference type="SUPFAM" id="SSF52540">
    <property type="entry name" value="P-loop containing nucleoside triphosphate hydrolases"/>
    <property type="match status" value="1"/>
</dbReference>
<keyword evidence="6" id="KW-1185">Reference proteome</keyword>
<dbReference type="SUPFAM" id="SSF48452">
    <property type="entry name" value="TPR-like"/>
    <property type="match status" value="1"/>
</dbReference>
<keyword evidence="3" id="KW-0175">Coiled coil</keyword>
<evidence type="ECO:0000256" key="3">
    <source>
        <dbReference type="SAM" id="Coils"/>
    </source>
</evidence>
<feature type="coiled-coil region" evidence="3">
    <location>
        <begin position="859"/>
        <end position="891"/>
    </location>
</feature>
<dbReference type="Gene3D" id="1.10.10.10">
    <property type="entry name" value="Winged helix-like DNA-binding domain superfamily/Winged helix DNA-binding domain"/>
    <property type="match status" value="1"/>
</dbReference>
<dbReference type="AlphaFoldDB" id="A0A4P6JNU8"/>
<reference evidence="5 6" key="1">
    <citation type="submission" date="2019-01" db="EMBL/GenBank/DDBJ databases">
        <title>Ktedonosporobacter rubrisoli SCAWS-G2.</title>
        <authorList>
            <person name="Huang Y."/>
            <person name="Yan B."/>
        </authorList>
    </citation>
    <scope>NUCLEOTIDE SEQUENCE [LARGE SCALE GENOMIC DNA]</scope>
    <source>
        <strain evidence="5 6">SCAWS-G2</strain>
    </source>
</reference>
<dbReference type="GO" id="GO:0004016">
    <property type="term" value="F:adenylate cyclase activity"/>
    <property type="evidence" value="ECO:0007669"/>
    <property type="project" value="TreeGrafter"/>
</dbReference>
<dbReference type="Pfam" id="PF13191">
    <property type="entry name" value="AAA_16"/>
    <property type="match status" value="1"/>
</dbReference>
<dbReference type="RefSeq" id="WP_129888038.1">
    <property type="nucleotide sequence ID" value="NZ_CP035758.1"/>
</dbReference>
<dbReference type="GO" id="GO:0003677">
    <property type="term" value="F:DNA binding"/>
    <property type="evidence" value="ECO:0007669"/>
    <property type="project" value="InterPro"/>
</dbReference>
<evidence type="ECO:0000259" key="4">
    <source>
        <dbReference type="PROSITE" id="PS50043"/>
    </source>
</evidence>
<protein>
    <recommendedName>
        <fullName evidence="4">HTH luxR-type domain-containing protein</fullName>
    </recommendedName>
</protein>
<dbReference type="PRINTS" id="PR00038">
    <property type="entry name" value="HTHLUXR"/>
</dbReference>
<dbReference type="PROSITE" id="PS00622">
    <property type="entry name" value="HTH_LUXR_1"/>
    <property type="match status" value="1"/>
</dbReference>
<proteinExistence type="predicted"/>
<dbReference type="PANTHER" id="PTHR16305:SF28">
    <property type="entry name" value="GUANYLATE CYCLASE DOMAIN-CONTAINING PROTEIN"/>
    <property type="match status" value="1"/>
</dbReference>